<dbReference type="InterPro" id="IPR004919">
    <property type="entry name" value="GmrSD_N"/>
</dbReference>
<protein>
    <submittedName>
        <fullName evidence="2">DUF262 domain-containing protein</fullName>
    </submittedName>
</protein>
<evidence type="ECO:0000313" key="2">
    <source>
        <dbReference type="EMBL" id="MEN3748286.1"/>
    </source>
</evidence>
<evidence type="ECO:0000313" key="3">
    <source>
        <dbReference type="Proteomes" id="UP001427805"/>
    </source>
</evidence>
<keyword evidence="3" id="KW-1185">Reference proteome</keyword>
<name>A0ABV0BCD8_9SPHN</name>
<sequence>MSQSATLSLHTIDYPFETLAQRAGAKPPKLILDPDFQRKYKWDKDGWGRASKFIESCLMRIPLPSCYFAENDNRAHLVIDGVQRITTIIKFMNDEFALEGMTVFPDLEGKRFSQLGALAADFESTTIRCVVLRNENPRELIAEIFSRLNKGAVELSDQEIRHALFAGPFDDLLIELSDNSIIANFKVGKKGKSDKNSRESEELVLRYFAFRETGGDYSDNLTKFLDRFMEQSLQFDDNRIEELRDEFIRSVSACSIIFDQDEIFTDISSNRRRQGVVYYDLLMGSLGNIPQETLISRRDEIRDAFRKLCASEEFTRLTAGGLQRKTSIARRNRLWAEKLEAALS</sequence>
<accession>A0ABV0BCD8</accession>
<comment type="caution">
    <text evidence="2">The sequence shown here is derived from an EMBL/GenBank/DDBJ whole genome shotgun (WGS) entry which is preliminary data.</text>
</comment>
<dbReference type="Proteomes" id="UP001427805">
    <property type="component" value="Unassembled WGS sequence"/>
</dbReference>
<gene>
    <name evidence="2" type="ORF">TPR58_14010</name>
</gene>
<dbReference type="EMBL" id="JBDIZK010000008">
    <property type="protein sequence ID" value="MEN3748286.1"/>
    <property type="molecule type" value="Genomic_DNA"/>
</dbReference>
<dbReference type="RefSeq" id="WP_346247307.1">
    <property type="nucleotide sequence ID" value="NZ_JBDIZK010000008.1"/>
</dbReference>
<dbReference type="Pfam" id="PF03235">
    <property type="entry name" value="GmrSD_N"/>
    <property type="match status" value="1"/>
</dbReference>
<evidence type="ECO:0000259" key="1">
    <source>
        <dbReference type="Pfam" id="PF03235"/>
    </source>
</evidence>
<feature type="domain" description="GmrSD restriction endonucleases N-terminal" evidence="1">
    <location>
        <begin position="31"/>
        <end position="165"/>
    </location>
</feature>
<organism evidence="2 3">
    <name type="scientific">Sphingomonas rustica</name>
    <dbReference type="NCBI Taxonomy" id="3103142"/>
    <lineage>
        <taxon>Bacteria</taxon>
        <taxon>Pseudomonadati</taxon>
        <taxon>Pseudomonadota</taxon>
        <taxon>Alphaproteobacteria</taxon>
        <taxon>Sphingomonadales</taxon>
        <taxon>Sphingomonadaceae</taxon>
        <taxon>Sphingomonas</taxon>
    </lineage>
</organism>
<dbReference type="PANTHER" id="PTHR39639:SF1">
    <property type="entry name" value="DUF262 DOMAIN-CONTAINING PROTEIN"/>
    <property type="match status" value="1"/>
</dbReference>
<proteinExistence type="predicted"/>
<reference evidence="2 3" key="1">
    <citation type="submission" date="2024-05" db="EMBL/GenBank/DDBJ databases">
        <title>Sphingomonas sp. HF-S3 16S ribosomal RNA gene Genome sequencing and assembly.</title>
        <authorList>
            <person name="Lee H."/>
        </authorList>
    </citation>
    <scope>NUCLEOTIDE SEQUENCE [LARGE SCALE GENOMIC DNA]</scope>
    <source>
        <strain evidence="2 3">HF-S3</strain>
    </source>
</reference>
<dbReference type="PANTHER" id="PTHR39639">
    <property type="entry name" value="CHROMOSOME 16, WHOLE GENOME SHOTGUN SEQUENCE"/>
    <property type="match status" value="1"/>
</dbReference>